<dbReference type="RefSeq" id="XP_066715624.1">
    <property type="nucleotide sequence ID" value="XM_066858682.1"/>
</dbReference>
<proteinExistence type="predicted"/>
<comment type="caution">
    <text evidence="1">The sequence shown here is derived from an EMBL/GenBank/DDBJ whole genome shotgun (WGS) entry which is preliminary data.</text>
</comment>
<name>A0ABR1V0C9_9PEZI</name>
<protein>
    <submittedName>
        <fullName evidence="1">Uncharacterized protein</fullName>
    </submittedName>
</protein>
<organism evidence="1 2">
    <name type="scientific">Apiospora phragmitis</name>
    <dbReference type="NCBI Taxonomy" id="2905665"/>
    <lineage>
        <taxon>Eukaryota</taxon>
        <taxon>Fungi</taxon>
        <taxon>Dikarya</taxon>
        <taxon>Ascomycota</taxon>
        <taxon>Pezizomycotina</taxon>
        <taxon>Sordariomycetes</taxon>
        <taxon>Xylariomycetidae</taxon>
        <taxon>Amphisphaeriales</taxon>
        <taxon>Apiosporaceae</taxon>
        <taxon>Apiospora</taxon>
    </lineage>
</organism>
<keyword evidence="2" id="KW-1185">Reference proteome</keyword>
<gene>
    <name evidence="1" type="ORF">PG994_007273</name>
</gene>
<dbReference type="Proteomes" id="UP001480595">
    <property type="component" value="Unassembled WGS sequence"/>
</dbReference>
<dbReference type="GeneID" id="92091745"/>
<reference evidence="1 2" key="1">
    <citation type="submission" date="2023-01" db="EMBL/GenBank/DDBJ databases">
        <title>Analysis of 21 Apiospora genomes using comparative genomics revels a genus with tremendous synthesis potential of carbohydrate active enzymes and secondary metabolites.</title>
        <authorList>
            <person name="Sorensen T."/>
        </authorList>
    </citation>
    <scope>NUCLEOTIDE SEQUENCE [LARGE SCALE GENOMIC DNA]</scope>
    <source>
        <strain evidence="1 2">CBS 135458</strain>
    </source>
</reference>
<evidence type="ECO:0000313" key="1">
    <source>
        <dbReference type="EMBL" id="KAK8064635.1"/>
    </source>
</evidence>
<sequence length="134" mass="14313">MPSSYHGRELTLSPVPDRLSASALKAGLAERLGIVAYDFLVFLNDTAEEVVWESLQGTADNTAKVIMPDFAGKNALDEFIGDRLSIQTDNGNIDFSVTEIDPPGTGIPDGIVGEVTTVDCGSFDDKESFDIAQS</sequence>
<accession>A0ABR1V0C9</accession>
<dbReference type="EMBL" id="JAQQWL010000007">
    <property type="protein sequence ID" value="KAK8064635.1"/>
    <property type="molecule type" value="Genomic_DNA"/>
</dbReference>
<evidence type="ECO:0000313" key="2">
    <source>
        <dbReference type="Proteomes" id="UP001480595"/>
    </source>
</evidence>